<dbReference type="RefSeq" id="WP_322609686.1">
    <property type="nucleotide sequence ID" value="NZ_JARVCO010000012.1"/>
</dbReference>
<comment type="caution">
    <text evidence="7">The sequence shown here is derived from an EMBL/GenBank/DDBJ whole genome shotgun (WGS) entry which is preliminary data.</text>
</comment>
<dbReference type="EMBL" id="JARVCO010000012">
    <property type="protein sequence ID" value="MDZ8119904.1"/>
    <property type="molecule type" value="Genomic_DNA"/>
</dbReference>
<feature type="domain" description="Starch synthase catalytic" evidence="6">
    <location>
        <begin position="33"/>
        <end position="258"/>
    </location>
</feature>
<feature type="region of interest" description="Disordered" evidence="5">
    <location>
        <begin position="1"/>
        <end position="28"/>
    </location>
</feature>
<dbReference type="EC" id="2.4.1.21" evidence="2"/>
<evidence type="ECO:0000256" key="2">
    <source>
        <dbReference type="ARBA" id="ARBA00012588"/>
    </source>
</evidence>
<comment type="catalytic activity">
    <reaction evidence="1">
        <text>[(1-&gt;4)-alpha-D-glucosyl](n) + ADP-alpha-D-glucose = [(1-&gt;4)-alpha-D-glucosyl](n+1) + ADP + H(+)</text>
        <dbReference type="Rhea" id="RHEA:18189"/>
        <dbReference type="Rhea" id="RHEA-COMP:9584"/>
        <dbReference type="Rhea" id="RHEA-COMP:9587"/>
        <dbReference type="ChEBI" id="CHEBI:15378"/>
        <dbReference type="ChEBI" id="CHEBI:15444"/>
        <dbReference type="ChEBI" id="CHEBI:57498"/>
        <dbReference type="ChEBI" id="CHEBI:456216"/>
        <dbReference type="EC" id="2.4.1.21"/>
    </reaction>
</comment>
<organism evidence="7 8">
    <name type="scientific">Pontiella agarivorans</name>
    <dbReference type="NCBI Taxonomy" id="3038953"/>
    <lineage>
        <taxon>Bacteria</taxon>
        <taxon>Pseudomonadati</taxon>
        <taxon>Kiritimatiellota</taxon>
        <taxon>Kiritimatiellia</taxon>
        <taxon>Kiritimatiellales</taxon>
        <taxon>Pontiellaceae</taxon>
        <taxon>Pontiella</taxon>
    </lineage>
</organism>
<evidence type="ECO:0000313" key="8">
    <source>
        <dbReference type="Proteomes" id="UP001290861"/>
    </source>
</evidence>
<dbReference type="Pfam" id="PF08323">
    <property type="entry name" value="Glyco_transf_5"/>
    <property type="match status" value="1"/>
</dbReference>
<dbReference type="PANTHER" id="PTHR45825">
    <property type="entry name" value="GRANULE-BOUND STARCH SYNTHASE 1, CHLOROPLASTIC/AMYLOPLASTIC"/>
    <property type="match status" value="1"/>
</dbReference>
<gene>
    <name evidence="7" type="ORF">P9H32_14840</name>
</gene>
<evidence type="ECO:0000313" key="7">
    <source>
        <dbReference type="EMBL" id="MDZ8119904.1"/>
    </source>
</evidence>
<proteinExistence type="predicted"/>
<keyword evidence="8" id="KW-1185">Reference proteome</keyword>
<sequence>MADQKKKKSSKKATAKPRKNTNKKVHTKKGPRILIVTPEITYLPEGMGNMTNKLSAKAGGLADVSASLVSALYELGADVHVALPHYRKMFHVDIGGFIDDELLIYKSKLPDDRIHLAEDRIFYYQDRVYSNSEEVDMKIALAFQREVINNIIPTVKPDLVHCNDWMTGLIPAEARMLGIPSLFTFHNIHTVKTTLAHIEDRGIDAAEFWSNLFFGWPSANYFEARENNPVDFLCSGIFASHFINTVSPTFLKEIVDNEHDFVPGNIQWEVASKFHAGCARGILNSPDASCNPETDDYLIQQYGVLDHYTAKRANKVWLQERLGLEMNPDAPLLFWPSRLDPVQKGCQLVADILYRIVDKYWKEGLQVAFVANGAYQQIFHDIVDQHDLYKRVAICDFEEGLSHIGFAASDFMLMPSLFEPCGLPQMTSAIYGSLPIVRDTGGLHDSISQMDIENGTGNGFLFQTYDGGGMEWAIDQAMAFHAHDEHTRGTHVGRVMKESKERFNHEVTAQAYIDIYQEMLHRPLVDEVFENAK</sequence>
<evidence type="ECO:0000256" key="5">
    <source>
        <dbReference type="SAM" id="MobiDB-lite"/>
    </source>
</evidence>
<evidence type="ECO:0000256" key="3">
    <source>
        <dbReference type="ARBA" id="ARBA00022676"/>
    </source>
</evidence>
<evidence type="ECO:0000256" key="1">
    <source>
        <dbReference type="ARBA" id="ARBA00001478"/>
    </source>
</evidence>
<keyword evidence="3" id="KW-0328">Glycosyltransferase</keyword>
<dbReference type="Gene3D" id="3.40.50.2000">
    <property type="entry name" value="Glycogen Phosphorylase B"/>
    <property type="match status" value="2"/>
</dbReference>
<name>A0ABU5N0B8_9BACT</name>
<evidence type="ECO:0000256" key="4">
    <source>
        <dbReference type="ARBA" id="ARBA00022679"/>
    </source>
</evidence>
<dbReference type="PANTHER" id="PTHR45825:SF11">
    <property type="entry name" value="ALPHA AMYLASE DOMAIN-CONTAINING PROTEIN"/>
    <property type="match status" value="1"/>
</dbReference>
<dbReference type="Proteomes" id="UP001290861">
    <property type="component" value="Unassembled WGS sequence"/>
</dbReference>
<reference evidence="7 8" key="1">
    <citation type="journal article" date="2024" name="Appl. Environ. Microbiol.">
        <title>Pontiella agarivorans sp. nov., a novel marine anaerobic bacterium capable of degrading macroalgal polysaccharides and fixing nitrogen.</title>
        <authorList>
            <person name="Liu N."/>
            <person name="Kivenson V."/>
            <person name="Peng X."/>
            <person name="Cui Z."/>
            <person name="Lankiewicz T.S."/>
            <person name="Gosselin K.M."/>
            <person name="English C.J."/>
            <person name="Blair E.M."/>
            <person name="O'Malley M.A."/>
            <person name="Valentine D.L."/>
        </authorList>
    </citation>
    <scope>NUCLEOTIDE SEQUENCE [LARGE SCALE GENOMIC DNA]</scope>
    <source>
        <strain evidence="7 8">NLcol2</strain>
    </source>
</reference>
<dbReference type="InterPro" id="IPR013534">
    <property type="entry name" value="Starch_synth_cat_dom"/>
</dbReference>
<protein>
    <recommendedName>
        <fullName evidence="2">starch synthase</fullName>
        <ecNumber evidence="2">2.4.1.21</ecNumber>
    </recommendedName>
</protein>
<dbReference type="SUPFAM" id="SSF53756">
    <property type="entry name" value="UDP-Glycosyltransferase/glycogen phosphorylase"/>
    <property type="match status" value="1"/>
</dbReference>
<keyword evidence="4" id="KW-0808">Transferase</keyword>
<evidence type="ECO:0000259" key="6">
    <source>
        <dbReference type="Pfam" id="PF08323"/>
    </source>
</evidence>
<accession>A0ABU5N0B8</accession>